<evidence type="ECO:0000313" key="2">
    <source>
        <dbReference type="Proteomes" id="UP000789860"/>
    </source>
</evidence>
<dbReference type="Proteomes" id="UP000789860">
    <property type="component" value="Unassembled WGS sequence"/>
</dbReference>
<keyword evidence="2" id="KW-1185">Reference proteome</keyword>
<proteinExistence type="predicted"/>
<name>A0ACA9K5Y2_9GLOM</name>
<feature type="non-terminal residue" evidence="1">
    <location>
        <position position="296"/>
    </location>
</feature>
<gene>
    <name evidence="1" type="ORF">SCALOS_LOCUS1322</name>
</gene>
<feature type="non-terminal residue" evidence="1">
    <location>
        <position position="1"/>
    </location>
</feature>
<organism evidence="1 2">
    <name type="scientific">Scutellospora calospora</name>
    <dbReference type="NCBI Taxonomy" id="85575"/>
    <lineage>
        <taxon>Eukaryota</taxon>
        <taxon>Fungi</taxon>
        <taxon>Fungi incertae sedis</taxon>
        <taxon>Mucoromycota</taxon>
        <taxon>Glomeromycotina</taxon>
        <taxon>Glomeromycetes</taxon>
        <taxon>Diversisporales</taxon>
        <taxon>Gigasporaceae</taxon>
        <taxon>Scutellospora</taxon>
    </lineage>
</organism>
<dbReference type="EMBL" id="CAJVPM010000887">
    <property type="protein sequence ID" value="CAG8454093.1"/>
    <property type="molecule type" value="Genomic_DNA"/>
</dbReference>
<sequence length="296" mass="35140">NNDVREGDEFSKNNKVQKDPECNSWPITCLITQLELKHEPILDLFDYYYENKIQIGIEYHMGDLEQEQREWRIETLLGNLESARQQARINVLLHKTSLETSHSSKMKQKFSDPYYVHNVYGNGAYKLRTINQDNDKQTMIKRVLKKPVKIHLMDSFLITSKFLKYVLQLRKQIKNTPIEEIRIINKMLSFYDNNDNPVPFHYTPAITTEPLEQAKISLYLSDLWSIDTSDQIFEVVSDGTWEGQITYLRDKIRNSRPGKNAMFQYYYLLGERLEEHSWSTKTRQVICKEFTENTHR</sequence>
<reference evidence="1" key="1">
    <citation type="submission" date="2021-06" db="EMBL/GenBank/DDBJ databases">
        <authorList>
            <person name="Kallberg Y."/>
            <person name="Tangrot J."/>
            <person name="Rosling A."/>
        </authorList>
    </citation>
    <scope>NUCLEOTIDE SEQUENCE</scope>
    <source>
        <strain evidence="1">AU212A</strain>
    </source>
</reference>
<evidence type="ECO:0000313" key="1">
    <source>
        <dbReference type="EMBL" id="CAG8454093.1"/>
    </source>
</evidence>
<protein>
    <submittedName>
        <fullName evidence="1">7111_t:CDS:1</fullName>
    </submittedName>
</protein>
<accession>A0ACA9K5Y2</accession>
<comment type="caution">
    <text evidence="1">The sequence shown here is derived from an EMBL/GenBank/DDBJ whole genome shotgun (WGS) entry which is preliminary data.</text>
</comment>